<dbReference type="InterPro" id="IPR029044">
    <property type="entry name" value="Nucleotide-diphossugar_trans"/>
</dbReference>
<dbReference type="GO" id="GO:0016740">
    <property type="term" value="F:transferase activity"/>
    <property type="evidence" value="ECO:0007669"/>
    <property type="project" value="UniProtKB-KW"/>
</dbReference>
<evidence type="ECO:0000313" key="3">
    <source>
        <dbReference type="EMBL" id="MBB2183747.1"/>
    </source>
</evidence>
<dbReference type="InterPro" id="IPR001173">
    <property type="entry name" value="Glyco_trans_2-like"/>
</dbReference>
<dbReference type="Proteomes" id="UP000574276">
    <property type="component" value="Unassembled WGS sequence"/>
</dbReference>
<gene>
    <name evidence="3" type="ORF">H0486_12780</name>
</gene>
<protein>
    <submittedName>
        <fullName evidence="3">Glycosyltransferase family 2 protein</fullName>
    </submittedName>
</protein>
<proteinExistence type="inferred from homology"/>
<dbReference type="Pfam" id="PF00535">
    <property type="entry name" value="Glycos_transf_2"/>
    <property type="match status" value="1"/>
</dbReference>
<dbReference type="AlphaFoldDB" id="A0A839K307"/>
<evidence type="ECO:0000256" key="1">
    <source>
        <dbReference type="ARBA" id="ARBA00006739"/>
    </source>
</evidence>
<evidence type="ECO:0000259" key="2">
    <source>
        <dbReference type="Pfam" id="PF00535"/>
    </source>
</evidence>
<dbReference type="Gene3D" id="3.90.550.10">
    <property type="entry name" value="Spore Coat Polysaccharide Biosynthesis Protein SpsA, Chain A"/>
    <property type="match status" value="1"/>
</dbReference>
<dbReference type="RefSeq" id="WP_228353374.1">
    <property type="nucleotide sequence ID" value="NZ_JACEGA010000001.1"/>
</dbReference>
<reference evidence="3 4" key="1">
    <citation type="submission" date="2020-07" db="EMBL/GenBank/DDBJ databases">
        <title>Characterization and genome sequencing of isolate MD1, a novel member within the family Lachnospiraceae.</title>
        <authorList>
            <person name="Rettenmaier R."/>
            <person name="Di Bello L."/>
            <person name="Zinser C."/>
            <person name="Scheitz K."/>
            <person name="Liebl W."/>
            <person name="Zverlov V."/>
        </authorList>
    </citation>
    <scope>NUCLEOTIDE SEQUENCE [LARGE SCALE GENOMIC DNA]</scope>
    <source>
        <strain evidence="3 4">MD1</strain>
    </source>
</reference>
<keyword evidence="4" id="KW-1185">Reference proteome</keyword>
<keyword evidence="3" id="KW-0808">Transferase</keyword>
<dbReference type="PANTHER" id="PTHR43685">
    <property type="entry name" value="GLYCOSYLTRANSFERASE"/>
    <property type="match status" value="1"/>
</dbReference>
<dbReference type="PANTHER" id="PTHR43685:SF11">
    <property type="entry name" value="GLYCOSYLTRANSFERASE TAGX-RELATED"/>
    <property type="match status" value="1"/>
</dbReference>
<name>A0A839K307_9FIRM</name>
<comment type="similarity">
    <text evidence="1">Belongs to the glycosyltransferase 2 family.</text>
</comment>
<evidence type="ECO:0000313" key="4">
    <source>
        <dbReference type="Proteomes" id="UP000574276"/>
    </source>
</evidence>
<accession>A0A839K307</accession>
<comment type="caution">
    <text evidence="3">The sequence shown here is derived from an EMBL/GenBank/DDBJ whole genome shotgun (WGS) entry which is preliminary data.</text>
</comment>
<sequence length="309" mass="35387">MSTVAIIMATYNGEKYVGDQIDSILGSSYQDFELFIHDDGSKDGTLPLLRTYEEQYPDKIHVYQNVTNMGVTMNFLNALCHTTSDYIMFCDQDDVWKNNKIAITLKRIRHMEAQLGKDRPLAVFTDAVVVDQNLNVIKNSFFCSSHLNTRKTDLPHMLMENKLIGCTVMVNAALRKVIHTHELPTNARFHDWWVGLIASAFGKIGFINDGTLLYRQHGGNVVGDIGFGAYIKNRITSIQMQKEALRALERQAIDFLHIYGELLNDHNKEILEQFAYLSQENMIRKRMILIKYGYLKTGIIRNIGLMLMI</sequence>
<dbReference type="CDD" id="cd04196">
    <property type="entry name" value="GT_2_like_d"/>
    <property type="match status" value="1"/>
</dbReference>
<organism evidence="3 4">
    <name type="scientific">Variimorphobacter saccharofermentans</name>
    <dbReference type="NCBI Taxonomy" id="2755051"/>
    <lineage>
        <taxon>Bacteria</taxon>
        <taxon>Bacillati</taxon>
        <taxon>Bacillota</taxon>
        <taxon>Clostridia</taxon>
        <taxon>Lachnospirales</taxon>
        <taxon>Lachnospiraceae</taxon>
        <taxon>Variimorphobacter</taxon>
    </lineage>
</organism>
<dbReference type="EMBL" id="JACEGA010000001">
    <property type="protein sequence ID" value="MBB2183747.1"/>
    <property type="molecule type" value="Genomic_DNA"/>
</dbReference>
<feature type="domain" description="Glycosyltransferase 2-like" evidence="2">
    <location>
        <begin position="6"/>
        <end position="115"/>
    </location>
</feature>
<dbReference type="SUPFAM" id="SSF53448">
    <property type="entry name" value="Nucleotide-diphospho-sugar transferases"/>
    <property type="match status" value="1"/>
</dbReference>
<dbReference type="InterPro" id="IPR050834">
    <property type="entry name" value="Glycosyltransf_2"/>
</dbReference>